<dbReference type="GO" id="GO:0032791">
    <property type="term" value="F:lead ion binding"/>
    <property type="evidence" value="ECO:0007669"/>
    <property type="project" value="TreeGrafter"/>
</dbReference>
<proteinExistence type="predicted"/>
<dbReference type="PROSITE" id="PS50987">
    <property type="entry name" value="HTH_ARSR_2"/>
    <property type="match status" value="1"/>
</dbReference>
<dbReference type="PANTHER" id="PTHR39168">
    <property type="entry name" value="TRANSCRIPTIONAL REGULATOR-RELATED"/>
    <property type="match status" value="1"/>
</dbReference>
<dbReference type="PANTHER" id="PTHR39168:SF1">
    <property type="entry name" value="TRANSCRIPTIONAL REGULATORY PROTEIN"/>
    <property type="match status" value="1"/>
</dbReference>
<feature type="domain" description="HTH arsR-type" evidence="1">
    <location>
        <begin position="1"/>
        <end position="94"/>
    </location>
</feature>
<sequence>MHDGLDIARVGSLVGDPARANMLMALMDGGALTASELALEAGVGLPTASSHLSRLMDGGLLRLASQGRHRYYSLSGPRVAAMLESIMGVASSVGPQRARPGPRDADMREARLCYDHLAGEHAVAMLEGFLSRDILSESGEAIVLGPAGPAFFAGFGIDTAALAGRRRPVCRSCLDWSVRRSHLAGSLGAAILDHIFAEKWARRQAGSRAVRFTPPGRQAFEKLLLPPR</sequence>
<dbReference type="GO" id="GO:0097063">
    <property type="term" value="F:cadmium ion sensor activity"/>
    <property type="evidence" value="ECO:0007669"/>
    <property type="project" value="TreeGrafter"/>
</dbReference>
<dbReference type="Pfam" id="PF01022">
    <property type="entry name" value="HTH_5"/>
    <property type="match status" value="1"/>
</dbReference>
<dbReference type="SMART" id="SM00418">
    <property type="entry name" value="HTH_ARSR"/>
    <property type="match status" value="1"/>
</dbReference>
<dbReference type="Proteomes" id="UP000321389">
    <property type="component" value="Chromosome"/>
</dbReference>
<dbReference type="GO" id="GO:0003677">
    <property type="term" value="F:DNA binding"/>
    <property type="evidence" value="ECO:0007669"/>
    <property type="project" value="TreeGrafter"/>
</dbReference>
<dbReference type="InterPro" id="IPR036390">
    <property type="entry name" value="WH_DNA-bd_sf"/>
</dbReference>
<dbReference type="GO" id="GO:0046686">
    <property type="term" value="P:response to cadmium ion"/>
    <property type="evidence" value="ECO:0007669"/>
    <property type="project" value="TreeGrafter"/>
</dbReference>
<organism evidence="2 3">
    <name type="scientific">Nitratireductor mangrovi</name>
    <dbReference type="NCBI Taxonomy" id="2599600"/>
    <lineage>
        <taxon>Bacteria</taxon>
        <taxon>Pseudomonadati</taxon>
        <taxon>Pseudomonadota</taxon>
        <taxon>Alphaproteobacteria</taxon>
        <taxon>Hyphomicrobiales</taxon>
        <taxon>Phyllobacteriaceae</taxon>
        <taxon>Nitratireductor</taxon>
    </lineage>
</organism>
<dbReference type="InterPro" id="IPR052543">
    <property type="entry name" value="HTH_Metal-responsive_Reg"/>
</dbReference>
<accession>A0A5B8KYQ9</accession>
<dbReference type="InterPro" id="IPR011991">
    <property type="entry name" value="ArsR-like_HTH"/>
</dbReference>
<dbReference type="EMBL" id="CP042301">
    <property type="protein sequence ID" value="QDZ00676.1"/>
    <property type="molecule type" value="Genomic_DNA"/>
</dbReference>
<dbReference type="KEGG" id="niy:FQ775_09935"/>
<dbReference type="SUPFAM" id="SSF46785">
    <property type="entry name" value="Winged helix' DNA-binding domain"/>
    <property type="match status" value="1"/>
</dbReference>
<protein>
    <submittedName>
        <fullName evidence="2">Winged helix-turn-helix transcriptional regulator</fullName>
    </submittedName>
</protein>
<dbReference type="RefSeq" id="WP_146299322.1">
    <property type="nucleotide sequence ID" value="NZ_CP042301.2"/>
</dbReference>
<dbReference type="GO" id="GO:0010288">
    <property type="term" value="P:response to lead ion"/>
    <property type="evidence" value="ECO:0007669"/>
    <property type="project" value="TreeGrafter"/>
</dbReference>
<evidence type="ECO:0000313" key="2">
    <source>
        <dbReference type="EMBL" id="QDZ00676.1"/>
    </source>
</evidence>
<dbReference type="GO" id="GO:0003700">
    <property type="term" value="F:DNA-binding transcription factor activity"/>
    <property type="evidence" value="ECO:0007669"/>
    <property type="project" value="InterPro"/>
</dbReference>
<dbReference type="InterPro" id="IPR001845">
    <property type="entry name" value="HTH_ArsR_DNA-bd_dom"/>
</dbReference>
<name>A0A5B8KYQ9_9HYPH</name>
<gene>
    <name evidence="2" type="ORF">FQ775_09935</name>
</gene>
<evidence type="ECO:0000259" key="1">
    <source>
        <dbReference type="PROSITE" id="PS50987"/>
    </source>
</evidence>
<reference evidence="2" key="1">
    <citation type="submission" date="2020-04" db="EMBL/GenBank/DDBJ databases">
        <title>Nitratireductor sp. nov. isolated from mangrove soil.</title>
        <authorList>
            <person name="Ye Y."/>
        </authorList>
    </citation>
    <scope>NUCLEOTIDE SEQUENCE</scope>
    <source>
        <strain evidence="2">SY7</strain>
    </source>
</reference>
<dbReference type="OrthoDB" id="9797716at2"/>
<dbReference type="CDD" id="cd00090">
    <property type="entry name" value="HTH_ARSR"/>
    <property type="match status" value="1"/>
</dbReference>
<keyword evidence="3" id="KW-1185">Reference proteome</keyword>
<dbReference type="InterPro" id="IPR036388">
    <property type="entry name" value="WH-like_DNA-bd_sf"/>
</dbReference>
<dbReference type="Gene3D" id="1.10.10.10">
    <property type="entry name" value="Winged helix-like DNA-binding domain superfamily/Winged helix DNA-binding domain"/>
    <property type="match status" value="1"/>
</dbReference>
<dbReference type="AlphaFoldDB" id="A0A5B8KYQ9"/>
<evidence type="ECO:0000313" key="3">
    <source>
        <dbReference type="Proteomes" id="UP000321389"/>
    </source>
</evidence>